<dbReference type="GO" id="GO:0016791">
    <property type="term" value="F:phosphatase activity"/>
    <property type="evidence" value="ECO:0007669"/>
    <property type="project" value="TreeGrafter"/>
</dbReference>
<dbReference type="OrthoDB" id="9790031at2"/>
<dbReference type="AlphaFoldDB" id="A0A1P8F630"/>
<dbReference type="InterPro" id="IPR006379">
    <property type="entry name" value="HAD-SF_hydro_IIB"/>
</dbReference>
<dbReference type="SFLD" id="SFLDG01140">
    <property type="entry name" value="C2.B:_Phosphomannomutase_and_P"/>
    <property type="match status" value="1"/>
</dbReference>
<dbReference type="GO" id="GO:0000287">
    <property type="term" value="F:magnesium ion binding"/>
    <property type="evidence" value="ECO:0007669"/>
    <property type="project" value="TreeGrafter"/>
</dbReference>
<dbReference type="SUPFAM" id="SSF56784">
    <property type="entry name" value="HAD-like"/>
    <property type="match status" value="1"/>
</dbReference>
<name>A0A1P8F630_9CHLR</name>
<sequence>MTGDVEFEKFYELLVIDMDGTIIDSRGNISNADKIAIAEARGRGIKVALSTGRVVDACRRYIAELGLDGVHIFFDGALVYDLSNKDTIFSQPVNPETLREAVDFARQNSIYLELYAIDRYFVEEITWADKIHREFFGLHSTLANFDDVAGKETIIKCELMVHNNEEEAKHRLFMEHFQGNLRGSIARTPAYPDVRFVNVVDPRVSKGSALEKLAGHFNISLDKVMAIGDGTNDIPLLEKAGLKIAMGNWRDELKAIADHVTLPVEESGVAAAIDKLILGR</sequence>
<dbReference type="InterPro" id="IPR000150">
    <property type="entry name" value="Cof"/>
</dbReference>
<accession>A0A1P8F630</accession>
<dbReference type="NCBIfam" id="TIGR00099">
    <property type="entry name" value="Cof-subfamily"/>
    <property type="match status" value="1"/>
</dbReference>
<dbReference type="KEGG" id="dfo:Dform_00579"/>
<dbReference type="CDD" id="cd07516">
    <property type="entry name" value="HAD_Pase"/>
    <property type="match status" value="1"/>
</dbReference>
<gene>
    <name evidence="1" type="ORF">Dform_00579</name>
</gene>
<keyword evidence="2" id="KW-1185">Reference proteome</keyword>
<dbReference type="SFLD" id="SFLDS00003">
    <property type="entry name" value="Haloacid_Dehalogenase"/>
    <property type="match status" value="1"/>
</dbReference>
<dbReference type="NCBIfam" id="TIGR01484">
    <property type="entry name" value="HAD-SF-IIB"/>
    <property type="match status" value="1"/>
</dbReference>
<protein>
    <submittedName>
        <fullName evidence="1">Uncharacterized protein</fullName>
    </submittedName>
</protein>
<evidence type="ECO:0000313" key="2">
    <source>
        <dbReference type="Proteomes" id="UP000185934"/>
    </source>
</evidence>
<evidence type="ECO:0000313" key="1">
    <source>
        <dbReference type="EMBL" id="APV43934.1"/>
    </source>
</evidence>
<dbReference type="InterPro" id="IPR023214">
    <property type="entry name" value="HAD_sf"/>
</dbReference>
<dbReference type="RefSeq" id="WP_076005041.1">
    <property type="nucleotide sequence ID" value="NZ_CP018258.1"/>
</dbReference>
<dbReference type="InterPro" id="IPR036412">
    <property type="entry name" value="HAD-like_sf"/>
</dbReference>
<proteinExistence type="predicted"/>
<dbReference type="Gene3D" id="3.30.1240.10">
    <property type="match status" value="1"/>
</dbReference>
<dbReference type="Gene3D" id="3.40.50.1000">
    <property type="entry name" value="HAD superfamily/HAD-like"/>
    <property type="match status" value="1"/>
</dbReference>
<dbReference type="Pfam" id="PF08282">
    <property type="entry name" value="Hydrolase_3"/>
    <property type="match status" value="1"/>
</dbReference>
<dbReference type="STRING" id="1839801.Dform_00579"/>
<dbReference type="GO" id="GO:0005829">
    <property type="term" value="C:cytosol"/>
    <property type="evidence" value="ECO:0007669"/>
    <property type="project" value="TreeGrafter"/>
</dbReference>
<reference evidence="2" key="1">
    <citation type="submission" date="2016-11" db="EMBL/GenBank/DDBJ databases">
        <title>Dehalogenimonas formicexedens sp. nov., a chlorinated alkane respiring bacterium isolated from contaminated groundwater.</title>
        <authorList>
            <person name="Key T.A."/>
            <person name="Bowman K.S."/>
            <person name="Lee I."/>
            <person name="Chun J."/>
            <person name="Albuquerque L."/>
            <person name="da Costa M.S."/>
            <person name="Rainey F.A."/>
            <person name="Moe W.M."/>
        </authorList>
    </citation>
    <scope>NUCLEOTIDE SEQUENCE [LARGE SCALE GENOMIC DNA]</scope>
    <source>
        <strain evidence="2">NSZ-14</strain>
    </source>
</reference>
<organism evidence="1 2">
    <name type="scientific">Dehalogenimonas formicexedens</name>
    <dbReference type="NCBI Taxonomy" id="1839801"/>
    <lineage>
        <taxon>Bacteria</taxon>
        <taxon>Bacillati</taxon>
        <taxon>Chloroflexota</taxon>
        <taxon>Dehalococcoidia</taxon>
        <taxon>Dehalococcoidales</taxon>
        <taxon>Dehalococcoidaceae</taxon>
        <taxon>Dehalogenimonas</taxon>
    </lineage>
</organism>
<dbReference type="PANTHER" id="PTHR10000:SF8">
    <property type="entry name" value="HAD SUPERFAMILY HYDROLASE-LIKE, TYPE 3"/>
    <property type="match status" value="1"/>
</dbReference>
<dbReference type="EMBL" id="CP018258">
    <property type="protein sequence ID" value="APV43934.1"/>
    <property type="molecule type" value="Genomic_DNA"/>
</dbReference>
<dbReference type="Proteomes" id="UP000185934">
    <property type="component" value="Chromosome"/>
</dbReference>
<dbReference type="PANTHER" id="PTHR10000">
    <property type="entry name" value="PHOSPHOSERINE PHOSPHATASE"/>
    <property type="match status" value="1"/>
</dbReference>